<dbReference type="AlphaFoldDB" id="A0A124FYJ2"/>
<dbReference type="PROSITE" id="PS50887">
    <property type="entry name" value="GGDEF"/>
    <property type="match status" value="1"/>
</dbReference>
<comment type="caution">
    <text evidence="2">The sequence shown here is derived from an EMBL/GenBank/DDBJ whole genome shotgun (WGS) entry which is preliminary data.</text>
</comment>
<evidence type="ECO:0000313" key="2">
    <source>
        <dbReference type="EMBL" id="KUK81325.1"/>
    </source>
</evidence>
<name>A0A124FYJ2_9BACT</name>
<evidence type="ECO:0000313" key="3">
    <source>
        <dbReference type="Proteomes" id="UP000054092"/>
    </source>
</evidence>
<dbReference type="PANTHER" id="PTHR44757:SF2">
    <property type="entry name" value="BIOFILM ARCHITECTURE MAINTENANCE PROTEIN MBAA"/>
    <property type="match status" value="1"/>
</dbReference>
<gene>
    <name evidence="2" type="ORF">XD94_0518</name>
</gene>
<dbReference type="SMART" id="SM00267">
    <property type="entry name" value="GGDEF"/>
    <property type="match status" value="1"/>
</dbReference>
<protein>
    <submittedName>
        <fullName evidence="2">GGDEF domain-containing protein</fullName>
    </submittedName>
</protein>
<proteinExistence type="predicted"/>
<reference evidence="3" key="1">
    <citation type="journal article" date="2015" name="MBio">
        <title>Genome-Resolved Metagenomic Analysis Reveals Roles for Candidate Phyla and Other Microbial Community Members in Biogeochemical Transformations in Oil Reservoirs.</title>
        <authorList>
            <person name="Hu P."/>
            <person name="Tom L."/>
            <person name="Singh A."/>
            <person name="Thomas B.C."/>
            <person name="Baker B.J."/>
            <person name="Piceno Y.M."/>
            <person name="Andersen G.L."/>
            <person name="Banfield J.F."/>
        </authorList>
    </citation>
    <scope>NUCLEOTIDE SEQUENCE [LARGE SCALE GENOMIC DNA]</scope>
</reference>
<accession>A0A124FYJ2</accession>
<sequence length="316" mass="35521">MELHLIKLVLAGRLRRLMNTKERKPDESLKIAERLLGGFPEPSAILSIKGKIVVKNTRWEGLVAAYYCEMSFIRNDEFDFQSFLSLLDGPATSRFRAVMDGHEANEYFSLEDEGQRGGFSLTISISSLGISEELSYLISIRDNNESSCLMNALKDMAFSDPLSGFGNESSMHSFLTERIFLSKQEGFSFHVICIFLSGIKEITAMFGKKTADGFLHRFSRRLAKESSEERLFRIMEDVFIIAIDSGERYTVSSMVSSLVSSLERPVFIGDTEILPSVLIGVCQFPVDGESSDSLLSNCFSAAFIAKRKNLKWSFYC</sequence>
<organism evidence="2 3">
    <name type="scientific">Mesotoga prima</name>
    <dbReference type="NCBI Taxonomy" id="1184387"/>
    <lineage>
        <taxon>Bacteria</taxon>
        <taxon>Thermotogati</taxon>
        <taxon>Thermotogota</taxon>
        <taxon>Thermotogae</taxon>
        <taxon>Kosmotogales</taxon>
        <taxon>Kosmotogaceae</taxon>
        <taxon>Mesotoga</taxon>
    </lineage>
</organism>
<dbReference type="InterPro" id="IPR052155">
    <property type="entry name" value="Biofilm_reg_signaling"/>
</dbReference>
<dbReference type="InterPro" id="IPR043128">
    <property type="entry name" value="Rev_trsase/Diguanyl_cyclase"/>
</dbReference>
<dbReference type="InterPro" id="IPR000160">
    <property type="entry name" value="GGDEF_dom"/>
</dbReference>
<dbReference type="SUPFAM" id="SSF55073">
    <property type="entry name" value="Nucleotide cyclase"/>
    <property type="match status" value="1"/>
</dbReference>
<evidence type="ECO:0000259" key="1">
    <source>
        <dbReference type="PROSITE" id="PS50887"/>
    </source>
</evidence>
<dbReference type="PANTHER" id="PTHR44757">
    <property type="entry name" value="DIGUANYLATE CYCLASE DGCP"/>
    <property type="match status" value="1"/>
</dbReference>
<dbReference type="Proteomes" id="UP000054092">
    <property type="component" value="Unassembled WGS sequence"/>
</dbReference>
<feature type="domain" description="GGDEF" evidence="1">
    <location>
        <begin position="187"/>
        <end position="316"/>
    </location>
</feature>
<dbReference type="EMBL" id="LGGP01000065">
    <property type="protein sequence ID" value="KUK81325.1"/>
    <property type="molecule type" value="Genomic_DNA"/>
</dbReference>
<dbReference type="PATRIC" id="fig|1184387.3.peg.864"/>
<dbReference type="Pfam" id="PF00990">
    <property type="entry name" value="GGDEF"/>
    <property type="match status" value="1"/>
</dbReference>
<dbReference type="InterPro" id="IPR029787">
    <property type="entry name" value="Nucleotide_cyclase"/>
</dbReference>
<dbReference type="Gene3D" id="3.30.70.270">
    <property type="match status" value="1"/>
</dbReference>